<dbReference type="SUPFAM" id="SSF48726">
    <property type="entry name" value="Immunoglobulin"/>
    <property type="match status" value="1"/>
</dbReference>
<name>A0A3Q0RTV3_AMPCI</name>
<dbReference type="InterPro" id="IPR050413">
    <property type="entry name" value="TCR_beta_variable"/>
</dbReference>
<reference evidence="4" key="1">
    <citation type="submission" date="2025-08" db="UniProtKB">
        <authorList>
            <consortium name="Ensembl"/>
        </authorList>
    </citation>
    <scope>IDENTIFICATION</scope>
</reference>
<feature type="domain" description="Ig-like" evidence="3">
    <location>
        <begin position="8"/>
        <end position="116"/>
    </location>
</feature>
<dbReference type="GeneTree" id="ENSGT00990000204043"/>
<dbReference type="InterPro" id="IPR036179">
    <property type="entry name" value="Ig-like_dom_sf"/>
</dbReference>
<reference evidence="4" key="2">
    <citation type="submission" date="2025-09" db="UniProtKB">
        <authorList>
            <consortium name="Ensembl"/>
        </authorList>
    </citation>
    <scope>IDENTIFICATION</scope>
</reference>
<protein>
    <recommendedName>
        <fullName evidence="3">Ig-like domain-containing protein</fullName>
    </recommendedName>
</protein>
<dbReference type="GO" id="GO:0007166">
    <property type="term" value="P:cell surface receptor signaling pathway"/>
    <property type="evidence" value="ECO:0007669"/>
    <property type="project" value="TreeGrafter"/>
</dbReference>
<dbReference type="PROSITE" id="PS50835">
    <property type="entry name" value="IG_LIKE"/>
    <property type="match status" value="1"/>
</dbReference>
<dbReference type="AlphaFoldDB" id="A0A3Q0RTV3"/>
<dbReference type="Proteomes" id="UP000261340">
    <property type="component" value="Unplaced"/>
</dbReference>
<keyword evidence="1" id="KW-0732">Signal</keyword>
<keyword evidence="5" id="KW-1185">Reference proteome</keyword>
<dbReference type="InterPro" id="IPR013783">
    <property type="entry name" value="Ig-like_fold"/>
</dbReference>
<evidence type="ECO:0000256" key="2">
    <source>
        <dbReference type="ARBA" id="ARBA00022859"/>
    </source>
</evidence>
<dbReference type="InterPro" id="IPR013106">
    <property type="entry name" value="Ig_V-set"/>
</dbReference>
<keyword evidence="2" id="KW-0391">Immunity</keyword>
<organism evidence="4 5">
    <name type="scientific">Amphilophus citrinellus</name>
    <name type="common">Midas cichlid</name>
    <name type="synonym">Cichlasoma citrinellum</name>
    <dbReference type="NCBI Taxonomy" id="61819"/>
    <lineage>
        <taxon>Eukaryota</taxon>
        <taxon>Metazoa</taxon>
        <taxon>Chordata</taxon>
        <taxon>Craniata</taxon>
        <taxon>Vertebrata</taxon>
        <taxon>Euteleostomi</taxon>
        <taxon>Actinopterygii</taxon>
        <taxon>Neopterygii</taxon>
        <taxon>Teleostei</taxon>
        <taxon>Neoteleostei</taxon>
        <taxon>Acanthomorphata</taxon>
        <taxon>Ovalentaria</taxon>
        <taxon>Cichlomorphae</taxon>
        <taxon>Cichliformes</taxon>
        <taxon>Cichlidae</taxon>
        <taxon>New World cichlids</taxon>
        <taxon>Cichlasomatinae</taxon>
        <taxon>Heroini</taxon>
        <taxon>Amphilophus</taxon>
    </lineage>
</organism>
<proteinExistence type="predicted"/>
<dbReference type="Gene3D" id="2.60.40.10">
    <property type="entry name" value="Immunoglobulins"/>
    <property type="match status" value="1"/>
</dbReference>
<evidence type="ECO:0000256" key="1">
    <source>
        <dbReference type="ARBA" id="ARBA00022729"/>
    </source>
</evidence>
<evidence type="ECO:0000313" key="5">
    <source>
        <dbReference type="Proteomes" id="UP000261340"/>
    </source>
</evidence>
<dbReference type="InterPro" id="IPR007110">
    <property type="entry name" value="Ig-like_dom"/>
</dbReference>
<accession>A0A3Q0RTV3</accession>
<evidence type="ECO:0000313" key="4">
    <source>
        <dbReference type="Ensembl" id="ENSACIP00000015959.1"/>
    </source>
</evidence>
<evidence type="ECO:0000259" key="3">
    <source>
        <dbReference type="PROSITE" id="PS50835"/>
    </source>
</evidence>
<dbReference type="Pfam" id="PF07686">
    <property type="entry name" value="V-set"/>
    <property type="match status" value="1"/>
</dbReference>
<dbReference type="PANTHER" id="PTHR23268:SF102">
    <property type="entry name" value="IMMUNOGLOBULIN V-SET DOMAIN-CONTAINING PROTEIN"/>
    <property type="match status" value="1"/>
</dbReference>
<dbReference type="PANTHER" id="PTHR23268">
    <property type="entry name" value="T-CELL RECEPTOR BETA CHAIN"/>
    <property type="match status" value="1"/>
</dbReference>
<dbReference type="Ensembl" id="ENSACIT00000016378.1">
    <property type="protein sequence ID" value="ENSACIP00000015959.1"/>
    <property type="gene ID" value="ENSACIG00000012391.1"/>
</dbReference>
<dbReference type="GO" id="GO:0002376">
    <property type="term" value="P:immune system process"/>
    <property type="evidence" value="ECO:0007669"/>
    <property type="project" value="UniProtKB-KW"/>
</dbReference>
<sequence length="186" mass="21176">CLFFTSLPLTHTVKLNADIIAVTPADIYTKGEDAKINCSHSITNYDRILWYKQSKNQLQLLGYMYIESGVNVAMDGSAEQNKMCTLTIRELNLNSSGVYFCAASNHSAAYHCTSIQKPPNHIFFYTSILFLFFSILEAILNNSDHLLYNIFMGKKMTSTGRLFFLCCKMERFRKSSVPTPHSHQTF</sequence>
<dbReference type="GO" id="GO:0005886">
    <property type="term" value="C:plasma membrane"/>
    <property type="evidence" value="ECO:0007669"/>
    <property type="project" value="TreeGrafter"/>
</dbReference>